<keyword evidence="1" id="KW-0812">Transmembrane</keyword>
<organism evidence="2 3">
    <name type="scientific">Deinococcus knuensis</name>
    <dbReference type="NCBI Taxonomy" id="1837380"/>
    <lineage>
        <taxon>Bacteria</taxon>
        <taxon>Thermotogati</taxon>
        <taxon>Deinococcota</taxon>
        <taxon>Deinococci</taxon>
        <taxon>Deinococcales</taxon>
        <taxon>Deinococcaceae</taxon>
        <taxon>Deinococcus</taxon>
    </lineage>
</organism>
<sequence length="201" mass="21509">MTAPGGGVRRRRALRRLGITGLWLAALLTLGAWLGVFLALAPARAALNGAAQSLGTLDRQLADAQATLAPLDLLGRPETQEAARTLRTLAETARRTPLLDVFIPPATLDAGVTLAREWETGLRDRPLLPALAEARRSVSEWLERVRVLHRRLTWLGVGLGALVTLLCAWFAAGQVALIRLVSLETGALPGTPGRAAANRDR</sequence>
<dbReference type="RefSeq" id="WP_189102654.1">
    <property type="nucleotide sequence ID" value="NZ_BMQO01000015.1"/>
</dbReference>
<accession>A0ABQ2SMG3</accession>
<evidence type="ECO:0000256" key="1">
    <source>
        <dbReference type="SAM" id="Phobius"/>
    </source>
</evidence>
<gene>
    <name evidence="2" type="ORF">GCM10008961_27530</name>
</gene>
<keyword evidence="1" id="KW-0472">Membrane</keyword>
<evidence type="ECO:0000313" key="2">
    <source>
        <dbReference type="EMBL" id="GGS34308.1"/>
    </source>
</evidence>
<keyword evidence="1" id="KW-1133">Transmembrane helix</keyword>
<keyword evidence="3" id="KW-1185">Reference proteome</keyword>
<dbReference type="EMBL" id="BMQO01000015">
    <property type="protein sequence ID" value="GGS34308.1"/>
    <property type="molecule type" value="Genomic_DNA"/>
</dbReference>
<evidence type="ECO:0000313" key="3">
    <source>
        <dbReference type="Proteomes" id="UP000620633"/>
    </source>
</evidence>
<dbReference type="Proteomes" id="UP000620633">
    <property type="component" value="Unassembled WGS sequence"/>
</dbReference>
<protein>
    <submittedName>
        <fullName evidence="2">Uncharacterized protein</fullName>
    </submittedName>
</protein>
<reference evidence="3" key="1">
    <citation type="journal article" date="2019" name="Int. J. Syst. Evol. Microbiol.">
        <title>The Global Catalogue of Microorganisms (GCM) 10K type strain sequencing project: providing services to taxonomists for standard genome sequencing and annotation.</title>
        <authorList>
            <consortium name="The Broad Institute Genomics Platform"/>
            <consortium name="The Broad Institute Genome Sequencing Center for Infectious Disease"/>
            <person name="Wu L."/>
            <person name="Ma J."/>
        </authorList>
    </citation>
    <scope>NUCLEOTIDE SEQUENCE [LARGE SCALE GENOMIC DNA]</scope>
    <source>
        <strain evidence="3">JCM 31406</strain>
    </source>
</reference>
<name>A0ABQ2SMG3_9DEIO</name>
<proteinExistence type="predicted"/>
<feature type="transmembrane region" description="Helical" evidence="1">
    <location>
        <begin position="152"/>
        <end position="172"/>
    </location>
</feature>
<comment type="caution">
    <text evidence="2">The sequence shown here is derived from an EMBL/GenBank/DDBJ whole genome shotgun (WGS) entry which is preliminary data.</text>
</comment>